<dbReference type="STRING" id="7102.A0A2A4K5E9"/>
<dbReference type="GO" id="GO:0005886">
    <property type="term" value="C:plasma membrane"/>
    <property type="evidence" value="ECO:0007669"/>
    <property type="project" value="UniProtKB-SubCell"/>
</dbReference>
<comment type="similarity">
    <text evidence="11">Belongs to the chitin synthase family. Class IV subfamily.</text>
</comment>
<evidence type="ECO:0000256" key="6">
    <source>
        <dbReference type="ARBA" id="ARBA00022692"/>
    </source>
</evidence>
<evidence type="ECO:0000256" key="12">
    <source>
        <dbReference type="ARBA" id="ARBA00048014"/>
    </source>
</evidence>
<evidence type="ECO:0000256" key="3">
    <source>
        <dbReference type="ARBA" id="ARBA00022475"/>
    </source>
</evidence>
<comment type="caution">
    <text evidence="17">The sequence shown here is derived from an EMBL/GenBank/DDBJ whole genome shotgun (WGS) entry which is preliminary data.</text>
</comment>
<dbReference type="InterPro" id="IPR055120">
    <property type="entry name" value="Chs-1/2_IV_N"/>
</dbReference>
<name>A0A2A4K5E9_HELVI</name>
<feature type="transmembrane region" description="Helical" evidence="15">
    <location>
        <begin position="254"/>
        <end position="270"/>
    </location>
</feature>
<keyword evidence="7 15" id="KW-1133">Transmembrane helix</keyword>
<dbReference type="Pfam" id="PF23000">
    <property type="entry name" value="ChitinSynthase_IV_N"/>
    <property type="match status" value="1"/>
</dbReference>
<protein>
    <recommendedName>
        <fullName evidence="2">chitin synthase</fullName>
        <ecNumber evidence="2">2.4.1.16</ecNumber>
    </recommendedName>
</protein>
<feature type="transmembrane region" description="Helical" evidence="15">
    <location>
        <begin position="1073"/>
        <end position="1096"/>
    </location>
</feature>
<feature type="transmembrane region" description="Helical" evidence="15">
    <location>
        <begin position="1014"/>
        <end position="1040"/>
    </location>
</feature>
<feature type="transmembrane region" description="Helical" evidence="15">
    <location>
        <begin position="1046"/>
        <end position="1066"/>
    </location>
</feature>
<keyword evidence="4" id="KW-0328">Glycosyltransferase</keyword>
<evidence type="ECO:0000256" key="15">
    <source>
        <dbReference type="SAM" id="Phobius"/>
    </source>
</evidence>
<evidence type="ECO:0000256" key="8">
    <source>
        <dbReference type="ARBA" id="ARBA00023054"/>
    </source>
</evidence>
<feature type="transmembrane region" description="Helical" evidence="15">
    <location>
        <begin position="229"/>
        <end position="248"/>
    </location>
</feature>
<feature type="compositionally biased region" description="Acidic residues" evidence="14">
    <location>
        <begin position="15"/>
        <end position="32"/>
    </location>
</feature>
<evidence type="ECO:0000256" key="11">
    <source>
        <dbReference type="ARBA" id="ARBA00046329"/>
    </source>
</evidence>
<feature type="coiled-coil region" evidence="13">
    <location>
        <begin position="1111"/>
        <end position="1138"/>
    </location>
</feature>
<feature type="domain" description="Chitin synthase chs-1/2 N-terminal putative transporter" evidence="16">
    <location>
        <begin position="62"/>
        <end position="335"/>
    </location>
</feature>
<dbReference type="FunFam" id="3.90.550.10:FF:000139">
    <property type="entry name" value="Chitin synthase 8"/>
    <property type="match status" value="1"/>
</dbReference>
<keyword evidence="10" id="KW-0325">Glycoprotein</keyword>
<dbReference type="Pfam" id="PF03142">
    <property type="entry name" value="Chitin_synth_2"/>
    <property type="match status" value="1"/>
</dbReference>
<organism evidence="17">
    <name type="scientific">Heliothis virescens</name>
    <name type="common">Tobacco budworm moth</name>
    <dbReference type="NCBI Taxonomy" id="7102"/>
    <lineage>
        <taxon>Eukaryota</taxon>
        <taxon>Metazoa</taxon>
        <taxon>Ecdysozoa</taxon>
        <taxon>Arthropoda</taxon>
        <taxon>Hexapoda</taxon>
        <taxon>Insecta</taxon>
        <taxon>Pterygota</taxon>
        <taxon>Neoptera</taxon>
        <taxon>Endopterygota</taxon>
        <taxon>Lepidoptera</taxon>
        <taxon>Glossata</taxon>
        <taxon>Ditrysia</taxon>
        <taxon>Noctuoidea</taxon>
        <taxon>Noctuidae</taxon>
        <taxon>Heliothinae</taxon>
        <taxon>Heliothis</taxon>
    </lineage>
</organism>
<evidence type="ECO:0000256" key="5">
    <source>
        <dbReference type="ARBA" id="ARBA00022679"/>
    </source>
</evidence>
<evidence type="ECO:0000256" key="9">
    <source>
        <dbReference type="ARBA" id="ARBA00023136"/>
    </source>
</evidence>
<feature type="transmembrane region" description="Helical" evidence="15">
    <location>
        <begin position="304"/>
        <end position="323"/>
    </location>
</feature>
<dbReference type="EMBL" id="NWSH01000140">
    <property type="protein sequence ID" value="PCG79144.1"/>
    <property type="molecule type" value="Genomic_DNA"/>
</dbReference>
<feature type="transmembrane region" description="Helical" evidence="15">
    <location>
        <begin position="165"/>
        <end position="190"/>
    </location>
</feature>
<dbReference type="GO" id="GO:0006031">
    <property type="term" value="P:chitin biosynthetic process"/>
    <property type="evidence" value="ECO:0007669"/>
    <property type="project" value="TreeGrafter"/>
</dbReference>
<dbReference type="AlphaFoldDB" id="A0A2A4K5E9"/>
<feature type="transmembrane region" description="Helical" evidence="15">
    <location>
        <begin position="133"/>
        <end position="153"/>
    </location>
</feature>
<evidence type="ECO:0000256" key="14">
    <source>
        <dbReference type="SAM" id="MobiDB-lite"/>
    </source>
</evidence>
<feature type="transmembrane region" description="Helical" evidence="15">
    <location>
        <begin position="938"/>
        <end position="958"/>
    </location>
</feature>
<evidence type="ECO:0000313" key="17">
    <source>
        <dbReference type="EMBL" id="PCG79144.1"/>
    </source>
</evidence>
<comment type="catalytic activity">
    <reaction evidence="12">
        <text>[(1-&gt;4)-N-acetyl-beta-D-glucosaminyl](n) + UDP-N-acetyl-alpha-D-glucosamine = [(1-&gt;4)-N-acetyl-beta-D-glucosaminyl](n+1) + UDP + H(+)</text>
        <dbReference type="Rhea" id="RHEA:16637"/>
        <dbReference type="Rhea" id="RHEA-COMP:9593"/>
        <dbReference type="Rhea" id="RHEA-COMP:9595"/>
        <dbReference type="ChEBI" id="CHEBI:15378"/>
        <dbReference type="ChEBI" id="CHEBI:17029"/>
        <dbReference type="ChEBI" id="CHEBI:57705"/>
        <dbReference type="ChEBI" id="CHEBI:58223"/>
        <dbReference type="EC" id="2.4.1.16"/>
    </reaction>
</comment>
<evidence type="ECO:0000259" key="16">
    <source>
        <dbReference type="Pfam" id="PF23000"/>
    </source>
</evidence>
<keyword evidence="3" id="KW-1003">Cell membrane</keyword>
<keyword evidence="8 13" id="KW-0175">Coiled coil</keyword>
<keyword evidence="6 15" id="KW-0812">Transmembrane</keyword>
<dbReference type="PANTHER" id="PTHR22914:SF42">
    <property type="entry name" value="CHITIN SYNTHASE"/>
    <property type="match status" value="1"/>
</dbReference>
<evidence type="ECO:0000256" key="10">
    <source>
        <dbReference type="ARBA" id="ARBA00023180"/>
    </source>
</evidence>
<gene>
    <name evidence="17" type="ORF">B5V51_1878</name>
</gene>
<feature type="transmembrane region" description="Helical" evidence="15">
    <location>
        <begin position="74"/>
        <end position="98"/>
    </location>
</feature>
<evidence type="ECO:0000256" key="1">
    <source>
        <dbReference type="ARBA" id="ARBA00004651"/>
    </source>
</evidence>
<evidence type="ECO:0000256" key="13">
    <source>
        <dbReference type="SAM" id="Coils"/>
    </source>
</evidence>
<feature type="transmembrane region" description="Helical" evidence="15">
    <location>
        <begin position="196"/>
        <end position="217"/>
    </location>
</feature>
<keyword evidence="9 15" id="KW-0472">Membrane</keyword>
<comment type="subcellular location">
    <subcellularLocation>
        <location evidence="1">Cell membrane</location>
        <topology evidence="1">Multi-pass membrane protein</topology>
    </subcellularLocation>
</comment>
<reference evidence="17" key="1">
    <citation type="submission" date="2017-09" db="EMBL/GenBank/DDBJ databases">
        <title>Contemporary evolution of a Lepidopteran species, Heliothis virescens, in response to modern agricultural practices.</title>
        <authorList>
            <person name="Fritz M.L."/>
            <person name="Deyonke A.M."/>
            <person name="Papanicolaou A."/>
            <person name="Micinski S."/>
            <person name="Westbrook J."/>
            <person name="Gould F."/>
        </authorList>
    </citation>
    <scope>NUCLEOTIDE SEQUENCE [LARGE SCALE GENOMIC DNA]</scope>
    <source>
        <strain evidence="17">HvINT-</strain>
        <tissue evidence="17">Whole body</tissue>
    </source>
</reference>
<evidence type="ECO:0000256" key="2">
    <source>
        <dbReference type="ARBA" id="ARBA00012543"/>
    </source>
</evidence>
<accession>A0A2A4K5E9</accession>
<evidence type="ECO:0000256" key="4">
    <source>
        <dbReference type="ARBA" id="ARBA00022676"/>
    </source>
</evidence>
<sequence>MATKPKTPGFKGLGDDSEDESEYTPLYDDIEDSEQRTAQETKGWNLFRELPVKKESGSMASTAWIDTSVKILKFLAYIIIFTVVLGSAVVSKGTLLFITSQLKKGKHITHCNRALALDQQFITVHSLEERVTWLWAAFIMFSFPEVGVFLRSVRICFFKTAMKPTFLHFAASLVTETLHTVGIAMLVLIILPELDVVKGTMLMNAMCFVPGILNALSRDRSERLYILKIILDVLAISAQATAFVVWPLLKGDTILWTIPVACVFVSLGWWENFVGCSEQQWSVLRPLQELRDGLKRTRYYTQRVVSVWKIFIFMCCILISLEINHDDPFAFFTKVSTGFADRFYTVYEVQAVQDEFEGFLGYSVMGLRLEIPASWTAPLWVVLIQVLAAYVCFGASKFACKILIQNFSFTFALSLVGPVTVNFLIAACGMRNADPCAFYRTIPDYLFFDIPPVYFLNDFVVREMAWVWLLWLASQAWVTAHTWQPRCERLAATDKLFAKPWYCSALIDQALLLNRTKDEDTDISLEDLKGLDADDDSILSGGKVSKDVKPSDSITRIYVCATMWHETKEEMMEFLKSIFRLDEDQSARRVAQKYLGIVDPDYYELEVHIFMDDAFEVSDHSSEDSQVNRFVTCLVDTIDEAASEVHLTNVRLRPPKKYPTPYGGRLVWTLPGKNKMICHLKDKSKIRHRKRWSQVMYMYYFLGHRLMDLPISVDRKEVIAENTYLLALDGDIDFKPIAVTLLIDLMKKDKNLGAACGRIHPVGSGFMAWYQMFEYAIGHWLQKATEHMIGCVLCSPGCFSLFRGKALMDDNVMKKYTLTSHEARHYVQYDQGEDRWLCTLLLQRGYRVEYSAASDAYTHCPEQFDEFFNQRRRWVPSTMANIFDLLADAKRTISINDNISTLYILYQSMLMFGTVLGPGTIFLMMVGAMNAITQMSMSNALILNLVPILIFIIVCMTCKSETQDERDDLINPYWIEDVNLQKGEVDFLTTAETEFWKDLIDVYLRPIDENKQELLFLASLITCAYAMIMMLVIVGIFLQIVEDGWLAPSSLFTAVVFGTFFVTAALHPQEIICLLYLAVYYVTIPSMYMLLIVYSLCNLNNVSWGTREVVQKKTSKEMEMERKEAEEAKKKMDEKSIQKWFGKGDETSGSMEMSVAGLFKCMCCTNPKDHKEDLHLLQIATAIEKIEKRLEVLGAPPEETEPLSRRRSSAVMRRQSLDPLARVPEYEESDVSSDVPRVYQHLFIPTDAFIIFK</sequence>
<dbReference type="PANTHER" id="PTHR22914">
    <property type="entry name" value="CHITIN SYNTHASE"/>
    <property type="match status" value="1"/>
</dbReference>
<feature type="transmembrane region" description="Helical" evidence="15">
    <location>
        <begin position="909"/>
        <end position="932"/>
    </location>
</feature>
<feature type="region of interest" description="Disordered" evidence="14">
    <location>
        <begin position="1"/>
        <end position="38"/>
    </location>
</feature>
<dbReference type="InterPro" id="IPR029044">
    <property type="entry name" value="Nucleotide-diphossugar_trans"/>
</dbReference>
<dbReference type="GO" id="GO:0004100">
    <property type="term" value="F:chitin synthase activity"/>
    <property type="evidence" value="ECO:0007669"/>
    <property type="project" value="UniProtKB-EC"/>
</dbReference>
<feature type="transmembrane region" description="Helical" evidence="15">
    <location>
        <begin position="375"/>
        <end position="395"/>
    </location>
</feature>
<keyword evidence="5" id="KW-0808">Transferase</keyword>
<proteinExistence type="inferred from homology"/>
<dbReference type="InterPro" id="IPR004835">
    <property type="entry name" value="Chitin_synth"/>
</dbReference>
<evidence type="ECO:0000256" key="7">
    <source>
        <dbReference type="ARBA" id="ARBA00022989"/>
    </source>
</evidence>
<feature type="transmembrane region" description="Helical" evidence="15">
    <location>
        <begin position="407"/>
        <end position="425"/>
    </location>
</feature>
<dbReference type="CDD" id="cd04190">
    <property type="entry name" value="Chitin_synth_C"/>
    <property type="match status" value="1"/>
</dbReference>
<dbReference type="EC" id="2.4.1.16" evidence="2"/>
<dbReference type="SUPFAM" id="SSF53448">
    <property type="entry name" value="Nucleotide-diphospho-sugar transferases"/>
    <property type="match status" value="1"/>
</dbReference>